<reference evidence="2" key="1">
    <citation type="submission" date="2017-11" db="EMBL/GenBank/DDBJ databases">
        <title>Otitis media/interna in a cat caused by the recently described species Corynebacterium provencense.</title>
        <authorList>
            <person name="Kittl S."/>
            <person name="Brodard I."/>
            <person name="Rychener L."/>
            <person name="Jores J."/>
            <person name="Roosje P."/>
            <person name="Gobeli Brawand S."/>
        </authorList>
    </citation>
    <scope>NUCLEOTIDE SEQUENCE [LARGE SCALE GENOMIC DNA]</scope>
    <source>
        <strain evidence="2">17KM38</strain>
    </source>
</reference>
<keyword evidence="2" id="KW-1185">Reference proteome</keyword>
<sequence>MTVNTRWWRTARGDGTFNLPEASGSIRKHPEVSGRMTKARFRGRNRAGVRQDQATGCEYARLTAEVIAFSDA</sequence>
<protein>
    <submittedName>
        <fullName evidence="1">Uncharacterized protein</fullName>
    </submittedName>
</protein>
<evidence type="ECO:0000313" key="1">
    <source>
        <dbReference type="EMBL" id="AWT25252.1"/>
    </source>
</evidence>
<organism evidence="1 2">
    <name type="scientific">Corynebacterium provencense</name>
    <dbReference type="NCBI Taxonomy" id="1737425"/>
    <lineage>
        <taxon>Bacteria</taxon>
        <taxon>Bacillati</taxon>
        <taxon>Actinomycetota</taxon>
        <taxon>Actinomycetes</taxon>
        <taxon>Mycobacteriales</taxon>
        <taxon>Corynebacteriaceae</taxon>
        <taxon>Corynebacterium</taxon>
    </lineage>
</organism>
<gene>
    <name evidence="1" type="ORF">Csp1_04310</name>
</gene>
<evidence type="ECO:0000313" key="2">
    <source>
        <dbReference type="Proteomes" id="UP000247696"/>
    </source>
</evidence>
<dbReference type="Proteomes" id="UP000247696">
    <property type="component" value="Chromosome"/>
</dbReference>
<dbReference type="EMBL" id="CP024988">
    <property type="protein sequence ID" value="AWT25252.1"/>
    <property type="molecule type" value="Genomic_DNA"/>
</dbReference>
<name>A0A2Z3YMD9_9CORY</name>
<proteinExistence type="predicted"/>
<dbReference type="KEGG" id="cpre:Csp1_04310"/>
<dbReference type="AlphaFoldDB" id="A0A2Z3YMD9"/>
<accession>A0A2Z3YMD9</accession>